<protein>
    <submittedName>
        <fullName evidence="1">Uncharacterized protein</fullName>
    </submittedName>
</protein>
<organism evidence="1 2">
    <name type="scientific">Pomacea canaliculata</name>
    <name type="common">Golden apple snail</name>
    <dbReference type="NCBI Taxonomy" id="400727"/>
    <lineage>
        <taxon>Eukaryota</taxon>
        <taxon>Metazoa</taxon>
        <taxon>Spiralia</taxon>
        <taxon>Lophotrochozoa</taxon>
        <taxon>Mollusca</taxon>
        <taxon>Gastropoda</taxon>
        <taxon>Caenogastropoda</taxon>
        <taxon>Architaenioglossa</taxon>
        <taxon>Ampullarioidea</taxon>
        <taxon>Ampullariidae</taxon>
        <taxon>Pomacea</taxon>
    </lineage>
</organism>
<dbReference type="EMBL" id="PZQS01000010">
    <property type="protein sequence ID" value="PVD23418.1"/>
    <property type="molecule type" value="Genomic_DNA"/>
</dbReference>
<comment type="caution">
    <text evidence="1">The sequence shown here is derived from an EMBL/GenBank/DDBJ whole genome shotgun (WGS) entry which is preliminary data.</text>
</comment>
<accession>A0A2T7NQH1</accession>
<dbReference type="AlphaFoldDB" id="A0A2T7NQH1"/>
<name>A0A2T7NQH1_POMCA</name>
<evidence type="ECO:0000313" key="1">
    <source>
        <dbReference type="EMBL" id="PVD23418.1"/>
    </source>
</evidence>
<proteinExistence type="predicted"/>
<evidence type="ECO:0000313" key="2">
    <source>
        <dbReference type="Proteomes" id="UP000245119"/>
    </source>
</evidence>
<dbReference type="Proteomes" id="UP000245119">
    <property type="component" value="Linkage Group LG10"/>
</dbReference>
<keyword evidence="2" id="KW-1185">Reference proteome</keyword>
<reference evidence="1 2" key="1">
    <citation type="submission" date="2018-04" db="EMBL/GenBank/DDBJ databases">
        <title>The genome of golden apple snail Pomacea canaliculata provides insight into stress tolerance and invasive adaptation.</title>
        <authorList>
            <person name="Liu C."/>
            <person name="Liu B."/>
            <person name="Ren Y."/>
            <person name="Zhang Y."/>
            <person name="Wang H."/>
            <person name="Li S."/>
            <person name="Jiang F."/>
            <person name="Yin L."/>
            <person name="Zhang G."/>
            <person name="Qian W."/>
            <person name="Fan W."/>
        </authorList>
    </citation>
    <scope>NUCLEOTIDE SEQUENCE [LARGE SCALE GENOMIC DNA]</scope>
    <source>
        <strain evidence="1">SZHN2017</strain>
        <tissue evidence="1">Muscle</tissue>
    </source>
</reference>
<sequence length="76" mass="8410">MSRPCLHQACLPCFQGSAHTLGARLTNGMARSGRKTLLCPVGKRGRNPNAFKATLSTWVPHPHQQHFSFSRRAARV</sequence>
<gene>
    <name evidence="1" type="ORF">C0Q70_16687</name>
</gene>